<reference evidence="1 2" key="1">
    <citation type="submission" date="2019-12" db="EMBL/GenBank/DDBJ databases">
        <authorList>
            <person name="Wolfe R."/>
            <person name="Danczak R."/>
            <person name="Wilkins M."/>
        </authorList>
    </citation>
    <scope>NUCLEOTIDE SEQUENCE [LARGE SCALE GENOMIC DNA]</scope>
    <source>
        <strain evidence="1">X2_MaxBin.013</strain>
    </source>
</reference>
<comment type="caution">
    <text evidence="1">The sequence shown here is derived from an EMBL/GenBank/DDBJ whole genome shotgun (WGS) entry which is preliminary data.</text>
</comment>
<organism evidence="1 2">
    <name type="scientific">Candidatus Saganbacteria bacterium</name>
    <dbReference type="NCBI Taxonomy" id="2575572"/>
    <lineage>
        <taxon>Bacteria</taxon>
        <taxon>Bacillati</taxon>
        <taxon>Saganbacteria</taxon>
    </lineage>
</organism>
<accession>A0A833L0D2</accession>
<dbReference type="EMBL" id="WPAF01000026">
    <property type="protein sequence ID" value="KAF0133424.1"/>
    <property type="molecule type" value="Genomic_DNA"/>
</dbReference>
<evidence type="ECO:0000313" key="2">
    <source>
        <dbReference type="Proteomes" id="UP000488506"/>
    </source>
</evidence>
<dbReference type="AlphaFoldDB" id="A0A833L0D2"/>
<evidence type="ECO:0000313" key="1">
    <source>
        <dbReference type="EMBL" id="KAF0133424.1"/>
    </source>
</evidence>
<name>A0A833L0D2_UNCSA</name>
<proteinExistence type="predicted"/>
<evidence type="ECO:0008006" key="3">
    <source>
        <dbReference type="Google" id="ProtNLM"/>
    </source>
</evidence>
<sequence length="89" mass="10217">MKKYAWCFFLVLVLALVHLFIVTSSVGLKYNAASLKIKYGKLYAESRRLNYFVAKKENLSRIDSMAVSKLGMVYPEKIDYIVIGTKETE</sequence>
<gene>
    <name evidence="1" type="ORF">FD145_1287</name>
</gene>
<protein>
    <recommendedName>
        <fullName evidence="3">Cell division protein FtsL</fullName>
    </recommendedName>
</protein>
<dbReference type="Proteomes" id="UP000488506">
    <property type="component" value="Unassembled WGS sequence"/>
</dbReference>